<proteinExistence type="predicted"/>
<protein>
    <submittedName>
        <fullName evidence="1">Uncharacterized protein</fullName>
    </submittedName>
</protein>
<gene>
    <name evidence="1" type="ORF">HYN56_02665</name>
</gene>
<dbReference type="EMBL" id="CP029255">
    <property type="protein sequence ID" value="AWK03177.1"/>
    <property type="molecule type" value="Genomic_DNA"/>
</dbReference>
<evidence type="ECO:0000313" key="1">
    <source>
        <dbReference type="EMBL" id="AWK03177.1"/>
    </source>
</evidence>
<dbReference type="OrthoDB" id="1355344at2"/>
<accession>A0A2S1YGI9</accession>
<evidence type="ECO:0000313" key="2">
    <source>
        <dbReference type="Proteomes" id="UP000245250"/>
    </source>
</evidence>
<dbReference type="RefSeq" id="WP_109190760.1">
    <property type="nucleotide sequence ID" value="NZ_CP029255.1"/>
</dbReference>
<sequence>MNKTLVIVFFLVNFVFAQKRDIIYRIAYDSYPANGYFYGVSVLYLKDDYSYRLSYQKYNSRKMARKNVLRSSVDEYGKWKMLGDTLLLYDNRQLLRFIKVNNKKIAFLIDDIERFDHCWKKVKY</sequence>
<name>A0A2S1YGI9_9FLAO</name>
<keyword evidence="2" id="KW-1185">Reference proteome</keyword>
<organism evidence="1 2">
    <name type="scientific">Flavobacterium crocinum</name>
    <dbReference type="NCBI Taxonomy" id="2183896"/>
    <lineage>
        <taxon>Bacteria</taxon>
        <taxon>Pseudomonadati</taxon>
        <taxon>Bacteroidota</taxon>
        <taxon>Flavobacteriia</taxon>
        <taxon>Flavobacteriales</taxon>
        <taxon>Flavobacteriaceae</taxon>
        <taxon>Flavobacterium</taxon>
    </lineage>
</organism>
<dbReference type="AlphaFoldDB" id="A0A2S1YGI9"/>
<dbReference type="KEGG" id="fcr:HYN56_02665"/>
<dbReference type="Proteomes" id="UP000245250">
    <property type="component" value="Chromosome"/>
</dbReference>
<reference evidence="1 2" key="1">
    <citation type="submission" date="2018-05" db="EMBL/GenBank/DDBJ databases">
        <title>Genome sequencing of Flavobacterium sp. HYN0056.</title>
        <authorList>
            <person name="Yi H."/>
            <person name="Baek C."/>
        </authorList>
    </citation>
    <scope>NUCLEOTIDE SEQUENCE [LARGE SCALE GENOMIC DNA]</scope>
    <source>
        <strain evidence="1 2">HYN0056</strain>
    </source>
</reference>